<reference evidence="5 6" key="1">
    <citation type="submission" date="2016-10" db="EMBL/GenBank/DDBJ databases">
        <authorList>
            <person name="de Groot N.N."/>
        </authorList>
    </citation>
    <scope>NUCLEOTIDE SEQUENCE [LARGE SCALE GENOMIC DNA]</scope>
    <source>
        <strain evidence="5 6">DSM 25927</strain>
    </source>
</reference>
<dbReference type="PANTHER" id="PTHR43767">
    <property type="entry name" value="LONG-CHAIN-FATTY-ACID--COA LIGASE"/>
    <property type="match status" value="1"/>
</dbReference>
<comment type="similarity">
    <text evidence="1">Belongs to the ATP-dependent AMP-binding enzyme family.</text>
</comment>
<dbReference type="InterPro" id="IPR000873">
    <property type="entry name" value="AMP-dep_synth/lig_dom"/>
</dbReference>
<organism evidence="5 6">
    <name type="scientific">Solimonas aquatica</name>
    <dbReference type="NCBI Taxonomy" id="489703"/>
    <lineage>
        <taxon>Bacteria</taxon>
        <taxon>Pseudomonadati</taxon>
        <taxon>Pseudomonadota</taxon>
        <taxon>Gammaproteobacteria</taxon>
        <taxon>Nevskiales</taxon>
        <taxon>Nevskiaceae</taxon>
        <taxon>Solimonas</taxon>
    </lineage>
</organism>
<dbReference type="CDD" id="cd17631">
    <property type="entry name" value="FACL_FadD13-like"/>
    <property type="match status" value="1"/>
</dbReference>
<gene>
    <name evidence="5" type="ORF">SAMN04488038_102136</name>
</gene>
<dbReference type="Proteomes" id="UP000199233">
    <property type="component" value="Unassembled WGS sequence"/>
</dbReference>
<dbReference type="PANTHER" id="PTHR43767:SF1">
    <property type="entry name" value="NONRIBOSOMAL PEPTIDE SYNTHASE PES1 (EUROFUNG)-RELATED"/>
    <property type="match status" value="1"/>
</dbReference>
<dbReference type="FunFam" id="3.30.300.30:FF:000008">
    <property type="entry name" value="2,3-dihydroxybenzoate-AMP ligase"/>
    <property type="match status" value="1"/>
</dbReference>
<feature type="domain" description="AMP-dependent synthetase/ligase" evidence="3">
    <location>
        <begin position="8"/>
        <end position="374"/>
    </location>
</feature>
<proteinExistence type="inferred from homology"/>
<keyword evidence="2" id="KW-0436">Ligase</keyword>
<keyword evidence="6" id="KW-1185">Reference proteome</keyword>
<evidence type="ECO:0000256" key="1">
    <source>
        <dbReference type="ARBA" id="ARBA00006432"/>
    </source>
</evidence>
<dbReference type="Gene3D" id="3.30.300.30">
    <property type="match status" value="1"/>
</dbReference>
<dbReference type="InterPro" id="IPR025110">
    <property type="entry name" value="AMP-bd_C"/>
</dbReference>
<evidence type="ECO:0000259" key="4">
    <source>
        <dbReference type="Pfam" id="PF13193"/>
    </source>
</evidence>
<feature type="domain" description="AMP-binding enzyme C-terminal" evidence="4">
    <location>
        <begin position="424"/>
        <end position="499"/>
    </location>
</feature>
<dbReference type="RefSeq" id="WP_093282015.1">
    <property type="nucleotide sequence ID" value="NZ_FOFS01000002.1"/>
</dbReference>
<dbReference type="InterPro" id="IPR020845">
    <property type="entry name" value="AMP-binding_CS"/>
</dbReference>
<evidence type="ECO:0000313" key="6">
    <source>
        <dbReference type="Proteomes" id="UP000199233"/>
    </source>
</evidence>
<dbReference type="Gene3D" id="3.40.50.12780">
    <property type="entry name" value="N-terminal domain of ligase-like"/>
    <property type="match status" value="1"/>
</dbReference>
<dbReference type="AlphaFoldDB" id="A0A1H9BMR5"/>
<dbReference type="OrthoDB" id="9047442at2"/>
<name>A0A1H9BMR5_9GAMM</name>
<dbReference type="GO" id="GO:0016878">
    <property type="term" value="F:acid-thiol ligase activity"/>
    <property type="evidence" value="ECO:0007669"/>
    <property type="project" value="UniProtKB-ARBA"/>
</dbReference>
<accession>A0A1H9BMR5</accession>
<dbReference type="SUPFAM" id="SSF56801">
    <property type="entry name" value="Acetyl-CoA synthetase-like"/>
    <property type="match status" value="1"/>
</dbReference>
<dbReference type="STRING" id="489703.SAMN04488038_102136"/>
<protein>
    <submittedName>
        <fullName evidence="5">Long-chain acyl-CoA synthetase</fullName>
    </submittedName>
</protein>
<dbReference type="NCBIfam" id="NF004837">
    <property type="entry name" value="PRK06187.1"/>
    <property type="match status" value="1"/>
</dbReference>
<evidence type="ECO:0000259" key="3">
    <source>
        <dbReference type="Pfam" id="PF00501"/>
    </source>
</evidence>
<sequence length="518" mass="56016">MQFTQGLHRAVQQQPDAIATVCQGRRQSFAQLADRVARLAAGLAARGVREGDRVAILALNSDRYLEAYLAIAWLGAVVNPANFRWSNAEIIYSLQDSECVALFIDDHFAPQVEALLDGAMYLRTVVMMGEASPPFGGHRHEDLIAQHAPIADAEAGGDALLGIFYTGGTTGAPKGVMLTHRAVCSSALALLGEGALPDGAVGLHAAPMFHLADMMLTTCLLLRGGRHVMLPAFKPETVLDLIEQERISDLLLVPTMIQMLVDHPDTVRRDTRSVQRVMYGASPASEAVLDRAMQALPSASLMQVYGMTETAAVMTVLPFAQHRPEHRQPGRLASGGRAALHVQIRIVDDQDRELPRGQVGEIIARGPNLMSGYLNKAEASAQALRGGWMHTGDMGYMDPHGYVFIVDRLKDMIISGGENIYSVEVENAIARHPAVAACAVIGIPCEEMGEKVHAAVVLKSGATLTQEALYAFCREHIAGYKCPRSLELREALPLSGAGKILKTELRAPFWQDRARAVA</sequence>
<dbReference type="Pfam" id="PF13193">
    <property type="entry name" value="AMP-binding_C"/>
    <property type="match status" value="1"/>
</dbReference>
<dbReference type="InterPro" id="IPR050237">
    <property type="entry name" value="ATP-dep_AMP-bd_enzyme"/>
</dbReference>
<dbReference type="PROSITE" id="PS00455">
    <property type="entry name" value="AMP_BINDING"/>
    <property type="match status" value="1"/>
</dbReference>
<dbReference type="EMBL" id="FOFS01000002">
    <property type="protein sequence ID" value="SEP89688.1"/>
    <property type="molecule type" value="Genomic_DNA"/>
</dbReference>
<dbReference type="InterPro" id="IPR045851">
    <property type="entry name" value="AMP-bd_C_sf"/>
</dbReference>
<dbReference type="InterPro" id="IPR042099">
    <property type="entry name" value="ANL_N_sf"/>
</dbReference>
<dbReference type="Pfam" id="PF00501">
    <property type="entry name" value="AMP-binding"/>
    <property type="match status" value="1"/>
</dbReference>
<evidence type="ECO:0000256" key="2">
    <source>
        <dbReference type="ARBA" id="ARBA00022598"/>
    </source>
</evidence>
<evidence type="ECO:0000313" key="5">
    <source>
        <dbReference type="EMBL" id="SEP89688.1"/>
    </source>
</evidence>